<dbReference type="InterPro" id="IPR009081">
    <property type="entry name" value="PP-bd_ACP"/>
</dbReference>
<dbReference type="SUPFAM" id="SSF47336">
    <property type="entry name" value="ACP-like"/>
    <property type="match status" value="1"/>
</dbReference>
<dbReference type="Pfam" id="PF00550">
    <property type="entry name" value="PP-binding"/>
    <property type="match status" value="1"/>
</dbReference>
<dbReference type="Gene3D" id="1.10.1200.10">
    <property type="entry name" value="ACP-like"/>
    <property type="match status" value="1"/>
</dbReference>
<feature type="domain" description="Carrier" evidence="1">
    <location>
        <begin position="8"/>
        <end position="86"/>
    </location>
</feature>
<evidence type="ECO:0000259" key="1">
    <source>
        <dbReference type="PROSITE" id="PS50075"/>
    </source>
</evidence>
<sequence length="91" mass="10047">MTISSTGGTASTQVDETIREFLETRLKIDVRPDLDLFASGTASSMFAMELVVHLEQKFGIAIVGPDLVMDNFRTIESMSAMVHRLRDDPDA</sequence>
<dbReference type="Proteomes" id="UP001500967">
    <property type="component" value="Unassembled WGS sequence"/>
</dbReference>
<accession>A0ABN0TK33</accession>
<dbReference type="InterPro" id="IPR036736">
    <property type="entry name" value="ACP-like_sf"/>
</dbReference>
<name>A0ABN0TK33_9ACTN</name>
<protein>
    <recommendedName>
        <fullName evidence="1">Carrier domain-containing protein</fullName>
    </recommendedName>
</protein>
<comment type="caution">
    <text evidence="2">The sequence shown here is derived from an EMBL/GenBank/DDBJ whole genome shotgun (WGS) entry which is preliminary data.</text>
</comment>
<keyword evidence="3" id="KW-1185">Reference proteome</keyword>
<reference evidence="2 3" key="1">
    <citation type="journal article" date="2019" name="Int. J. Syst. Evol. Microbiol.">
        <title>The Global Catalogue of Microorganisms (GCM) 10K type strain sequencing project: providing services to taxonomists for standard genome sequencing and annotation.</title>
        <authorList>
            <consortium name="The Broad Institute Genomics Platform"/>
            <consortium name="The Broad Institute Genome Sequencing Center for Infectious Disease"/>
            <person name="Wu L."/>
            <person name="Ma J."/>
        </authorList>
    </citation>
    <scope>NUCLEOTIDE SEQUENCE [LARGE SCALE GENOMIC DNA]</scope>
    <source>
        <strain evidence="2 3">JCM 10425</strain>
    </source>
</reference>
<dbReference type="RefSeq" id="WP_344647157.1">
    <property type="nucleotide sequence ID" value="NZ_BAAAGX010000003.1"/>
</dbReference>
<organism evidence="2 3">
    <name type="scientific">Cryptosporangium japonicum</name>
    <dbReference type="NCBI Taxonomy" id="80872"/>
    <lineage>
        <taxon>Bacteria</taxon>
        <taxon>Bacillati</taxon>
        <taxon>Actinomycetota</taxon>
        <taxon>Actinomycetes</taxon>
        <taxon>Cryptosporangiales</taxon>
        <taxon>Cryptosporangiaceae</taxon>
        <taxon>Cryptosporangium</taxon>
    </lineage>
</organism>
<proteinExistence type="predicted"/>
<dbReference type="PROSITE" id="PS50075">
    <property type="entry name" value="CARRIER"/>
    <property type="match status" value="1"/>
</dbReference>
<dbReference type="EMBL" id="BAAAGX010000003">
    <property type="protein sequence ID" value="GAA0223646.1"/>
    <property type="molecule type" value="Genomic_DNA"/>
</dbReference>
<evidence type="ECO:0000313" key="3">
    <source>
        <dbReference type="Proteomes" id="UP001500967"/>
    </source>
</evidence>
<evidence type="ECO:0000313" key="2">
    <source>
        <dbReference type="EMBL" id="GAA0223646.1"/>
    </source>
</evidence>
<gene>
    <name evidence="2" type="ORF">GCM10009539_06050</name>
</gene>